<feature type="region of interest" description="Disordered" evidence="1">
    <location>
        <begin position="26"/>
        <end position="48"/>
    </location>
</feature>
<evidence type="ECO:0000256" key="1">
    <source>
        <dbReference type="SAM" id="MobiDB-lite"/>
    </source>
</evidence>
<evidence type="ECO:0000313" key="3">
    <source>
        <dbReference type="Proteomes" id="UP000315003"/>
    </source>
</evidence>
<dbReference type="AlphaFoldDB" id="A0A517T250"/>
<organism evidence="2 3">
    <name type="scientific">Stieleria bergensis</name>
    <dbReference type="NCBI Taxonomy" id="2528025"/>
    <lineage>
        <taxon>Bacteria</taxon>
        <taxon>Pseudomonadati</taxon>
        <taxon>Planctomycetota</taxon>
        <taxon>Planctomycetia</taxon>
        <taxon>Pirellulales</taxon>
        <taxon>Pirellulaceae</taxon>
        <taxon>Stieleria</taxon>
    </lineage>
</organism>
<gene>
    <name evidence="2" type="ORF">SV7mr_50020</name>
</gene>
<protein>
    <submittedName>
        <fullName evidence="2">Uncharacterized protein</fullName>
    </submittedName>
</protein>
<proteinExistence type="predicted"/>
<sequence length="73" mass="8167">MDSVTTEELQLRRELSELLSHAVIKAVGKERRKHGKQSESERKRKQCNSAISSVAEGLDHTADSRLSVSTVVY</sequence>
<reference evidence="2 3" key="1">
    <citation type="submission" date="2019-02" db="EMBL/GenBank/DDBJ databases">
        <title>Deep-cultivation of Planctomycetes and their phenomic and genomic characterization uncovers novel biology.</title>
        <authorList>
            <person name="Wiegand S."/>
            <person name="Jogler M."/>
            <person name="Boedeker C."/>
            <person name="Pinto D."/>
            <person name="Vollmers J."/>
            <person name="Rivas-Marin E."/>
            <person name="Kohn T."/>
            <person name="Peeters S.H."/>
            <person name="Heuer A."/>
            <person name="Rast P."/>
            <person name="Oberbeckmann S."/>
            <person name="Bunk B."/>
            <person name="Jeske O."/>
            <person name="Meyerdierks A."/>
            <person name="Storesund J.E."/>
            <person name="Kallscheuer N."/>
            <person name="Luecker S."/>
            <person name="Lage O.M."/>
            <person name="Pohl T."/>
            <person name="Merkel B.J."/>
            <person name="Hornburger P."/>
            <person name="Mueller R.-W."/>
            <person name="Bruemmer F."/>
            <person name="Labrenz M."/>
            <person name="Spormann A.M."/>
            <person name="Op den Camp H."/>
            <person name="Overmann J."/>
            <person name="Amann R."/>
            <person name="Jetten M.S.M."/>
            <person name="Mascher T."/>
            <person name="Medema M.H."/>
            <person name="Devos D.P."/>
            <person name="Kaster A.-K."/>
            <person name="Ovreas L."/>
            <person name="Rohde M."/>
            <person name="Galperin M.Y."/>
            <person name="Jogler C."/>
        </authorList>
    </citation>
    <scope>NUCLEOTIDE SEQUENCE [LARGE SCALE GENOMIC DNA]</scope>
    <source>
        <strain evidence="2 3">SV_7m_r</strain>
    </source>
</reference>
<accession>A0A517T250</accession>
<dbReference type="Proteomes" id="UP000315003">
    <property type="component" value="Chromosome"/>
</dbReference>
<keyword evidence="3" id="KW-1185">Reference proteome</keyword>
<name>A0A517T250_9BACT</name>
<evidence type="ECO:0000313" key="2">
    <source>
        <dbReference type="EMBL" id="QDT62454.1"/>
    </source>
</evidence>
<dbReference type="EMBL" id="CP036272">
    <property type="protein sequence ID" value="QDT62454.1"/>
    <property type="molecule type" value="Genomic_DNA"/>
</dbReference>